<dbReference type="EMBL" id="JAUSZV010000005">
    <property type="protein sequence ID" value="MDQ0912911.1"/>
    <property type="molecule type" value="Genomic_DNA"/>
</dbReference>
<evidence type="ECO:0000313" key="3">
    <source>
        <dbReference type="Proteomes" id="UP001234216"/>
    </source>
</evidence>
<dbReference type="AlphaFoldDB" id="A0AAW8FVC2"/>
<dbReference type="Gene3D" id="2.60.120.260">
    <property type="entry name" value="Galactose-binding domain-like"/>
    <property type="match status" value="1"/>
</dbReference>
<dbReference type="RefSeq" id="WP_306985658.1">
    <property type="nucleotide sequence ID" value="NZ_JAUSZV010000005.1"/>
</dbReference>
<comment type="caution">
    <text evidence="2">The sequence shown here is derived from an EMBL/GenBank/DDBJ whole genome shotgun (WGS) entry which is preliminary data.</text>
</comment>
<evidence type="ECO:0000256" key="1">
    <source>
        <dbReference type="SAM" id="SignalP"/>
    </source>
</evidence>
<gene>
    <name evidence="2" type="ORF">QFZ22_008896</name>
</gene>
<accession>A0AAW8FVC2</accession>
<proteinExistence type="predicted"/>
<keyword evidence="1" id="KW-0732">Signal</keyword>
<protein>
    <recommendedName>
        <fullName evidence="4">Tat pathway signal sequence domain protein</fullName>
    </recommendedName>
</protein>
<sequence length="970" mass="105795">MPNSPGRREVLKYAGTAGAAVAVLGLPSAPAAAAPPGTREPAPLDVVVLGDADSETAHSLTATLSDTVAGGLGQPARVLNPSVPASYWGGTLTFDVAVRPTGTTYVTVRLWGDDHDDTSDEAASGTNMWRLQLFCEGKQVGYEDQGAVDSLDILDTAPRTPGRFFFHTLPLPERMTAGKDKVTLEIRAMGRIWSYGQDASQLYRTMTTPSRGIYRVYTHTDPCFVPPKGEVQGTAPDPKTRTGGEEVLDAIRARVQKDQRDLLITADPATLDGWAMQSLAEGYLWSGSPAHQNPAALDRVLQAIDGRYLAWKSDATVMTGSDQQWQGFGRVGLVLALLWEHLGDRLDAQVTGSPYTITNPGFENGAGTPTAWQMPGWAAGGGTWARDTTVSRSGTASLKLQVGTTNGYSYVNSGARVKIGSGTYTYGAWIRTDGVTGPGAHIDPLFYDANGKLVGSDHKVYASKGTHDWEYVRFVLATPVGATRMEMHLRLSGPGTAWFDDVTLVAPGDTTTPVPPVRKDAYVDMLRSSRDYWRQHFPHYSNQAQICAIGLYQTNRGLKLLAPDLALPEDRARDYLYQSIGMVPYLGPEDADGNPTKPLGDSYYQVTKAGLTRELGYVGSYGEVIDWLVMMYESVTRGHQGQEAPELREQMVRMTKARGSFRVIDVDKDHCRISRIETVIGWRNEVYPGETAYASRTAWDSNPVMSAAVFKDPDIVGWTQEMVADGQLHPQLHLQATHPWTRVGLNALRFLSRDLPEFQSLPARPGRIPTAWGRPDFVLTDEENGCVAVKNGEELLFASLYFRSRQGVNNYARIHHVTPVDQRSATVRERSAGTTDQTFTARDWVLWDYAINDPGASHIPPGGFPPPGDTLHQALEGDVYHLAPVPDDVPDPTLGVHFDGVETMLVGRAPFYLCEYGDYLIAMNTSTDKTVTLPARPAFGPARDLVTGKTVGAGHRPRLGPLSTLVLHRG</sequence>
<reference evidence="2" key="1">
    <citation type="submission" date="2023-07" db="EMBL/GenBank/DDBJ databases">
        <title>Comparative genomics of wheat-associated soil bacteria to identify genetic determinants of phenazine resistance.</title>
        <authorList>
            <person name="Mouncey N."/>
        </authorList>
    </citation>
    <scope>NUCLEOTIDE SEQUENCE</scope>
    <source>
        <strain evidence="2">V4I22</strain>
    </source>
</reference>
<name>A0AAW8FVC2_9ACTN</name>
<dbReference type="Proteomes" id="UP001234216">
    <property type="component" value="Unassembled WGS sequence"/>
</dbReference>
<dbReference type="PROSITE" id="PS51318">
    <property type="entry name" value="TAT"/>
    <property type="match status" value="1"/>
</dbReference>
<feature type="signal peptide" evidence="1">
    <location>
        <begin position="1"/>
        <end position="33"/>
    </location>
</feature>
<dbReference type="InterPro" id="IPR006311">
    <property type="entry name" value="TAT_signal"/>
</dbReference>
<feature type="chain" id="PRO_5043588986" description="Tat pathway signal sequence domain protein" evidence="1">
    <location>
        <begin position="34"/>
        <end position="970"/>
    </location>
</feature>
<evidence type="ECO:0008006" key="4">
    <source>
        <dbReference type="Google" id="ProtNLM"/>
    </source>
</evidence>
<organism evidence="2 3">
    <name type="scientific">Streptomyces canus</name>
    <dbReference type="NCBI Taxonomy" id="58343"/>
    <lineage>
        <taxon>Bacteria</taxon>
        <taxon>Bacillati</taxon>
        <taxon>Actinomycetota</taxon>
        <taxon>Actinomycetes</taxon>
        <taxon>Kitasatosporales</taxon>
        <taxon>Streptomycetaceae</taxon>
        <taxon>Streptomyces</taxon>
        <taxon>Streptomyces aurantiacus group</taxon>
    </lineage>
</organism>
<evidence type="ECO:0000313" key="2">
    <source>
        <dbReference type="EMBL" id="MDQ0912911.1"/>
    </source>
</evidence>